<evidence type="ECO:0000313" key="1">
    <source>
        <dbReference type="EMBL" id="QHT17512.1"/>
    </source>
</evidence>
<sequence length="44" mass="5552">MVLYIVLYIKSKIYQFYKKIHKESVICYYVDRETYYMVLYDLVL</sequence>
<proteinExistence type="predicted"/>
<reference evidence="1" key="1">
    <citation type="journal article" date="2020" name="Nature">
        <title>Giant virus diversity and host interactions through global metagenomics.</title>
        <authorList>
            <person name="Schulz F."/>
            <person name="Roux S."/>
            <person name="Paez-Espino D."/>
            <person name="Jungbluth S."/>
            <person name="Walsh D.A."/>
            <person name="Denef V.J."/>
            <person name="McMahon K.D."/>
            <person name="Konstantinidis K.T."/>
            <person name="Eloe-Fadrosh E.A."/>
            <person name="Kyrpides N.C."/>
            <person name="Woyke T."/>
        </authorList>
    </citation>
    <scope>NUCLEOTIDE SEQUENCE</scope>
    <source>
        <strain evidence="1">GVMAG-M-3300023174-24</strain>
    </source>
</reference>
<dbReference type="EMBL" id="MN739639">
    <property type="protein sequence ID" value="QHT17512.1"/>
    <property type="molecule type" value="Genomic_DNA"/>
</dbReference>
<organism evidence="1">
    <name type="scientific">viral metagenome</name>
    <dbReference type="NCBI Taxonomy" id="1070528"/>
    <lineage>
        <taxon>unclassified sequences</taxon>
        <taxon>metagenomes</taxon>
        <taxon>organismal metagenomes</taxon>
    </lineage>
</organism>
<protein>
    <submittedName>
        <fullName evidence="1">Uncharacterized protein</fullName>
    </submittedName>
</protein>
<dbReference type="AlphaFoldDB" id="A0A6C0DME5"/>
<accession>A0A6C0DME5</accession>
<name>A0A6C0DME5_9ZZZZ</name>